<evidence type="ECO:0000256" key="3">
    <source>
        <dbReference type="ARBA" id="ARBA00022475"/>
    </source>
</evidence>
<feature type="transmembrane region" description="Helical" evidence="7">
    <location>
        <begin position="41"/>
        <end position="59"/>
    </location>
</feature>
<dbReference type="Pfam" id="PF03601">
    <property type="entry name" value="Cons_hypoth698"/>
    <property type="match status" value="1"/>
</dbReference>
<feature type="transmembrane region" description="Helical" evidence="7">
    <location>
        <begin position="223"/>
        <end position="240"/>
    </location>
</feature>
<dbReference type="InterPro" id="IPR018383">
    <property type="entry name" value="UPF0324_pro"/>
</dbReference>
<dbReference type="PATRIC" id="fig|584657.3.peg.358"/>
<accession>W9GUR8</accession>
<dbReference type="PANTHER" id="PTHR30106:SF2">
    <property type="entry name" value="UPF0324 INNER MEMBRANE PROTEIN YEIH"/>
    <property type="match status" value="1"/>
</dbReference>
<evidence type="ECO:0000256" key="1">
    <source>
        <dbReference type="ARBA" id="ARBA00004651"/>
    </source>
</evidence>
<dbReference type="Proteomes" id="UP000019494">
    <property type="component" value="Unassembled WGS sequence"/>
</dbReference>
<dbReference type="GO" id="GO:0005886">
    <property type="term" value="C:plasma membrane"/>
    <property type="evidence" value="ECO:0007669"/>
    <property type="project" value="UniProtKB-SubCell"/>
</dbReference>
<feature type="transmembrane region" description="Helical" evidence="7">
    <location>
        <begin position="71"/>
        <end position="89"/>
    </location>
</feature>
<keyword evidence="5 7" id="KW-1133">Transmembrane helix</keyword>
<keyword evidence="3" id="KW-1003">Cell membrane</keyword>
<dbReference type="PANTHER" id="PTHR30106">
    <property type="entry name" value="INNER MEMBRANE PROTEIN YEIH-RELATED"/>
    <property type="match status" value="1"/>
</dbReference>
<keyword evidence="4 7" id="KW-0812">Transmembrane</keyword>
<feature type="transmembrane region" description="Helical" evidence="7">
    <location>
        <begin position="129"/>
        <end position="146"/>
    </location>
</feature>
<organism evidence="8 9">
    <name type="scientific">Intrasporangium chromatireducens Q5-1</name>
    <dbReference type="NCBI Taxonomy" id="584657"/>
    <lineage>
        <taxon>Bacteria</taxon>
        <taxon>Bacillati</taxon>
        <taxon>Actinomycetota</taxon>
        <taxon>Actinomycetes</taxon>
        <taxon>Micrococcales</taxon>
        <taxon>Intrasporangiaceae</taxon>
        <taxon>Intrasporangium</taxon>
    </lineage>
</organism>
<feature type="transmembrane region" description="Helical" evidence="7">
    <location>
        <begin position="261"/>
        <end position="282"/>
    </location>
</feature>
<comment type="similarity">
    <text evidence="2">Belongs to the UPF0324 family.</text>
</comment>
<gene>
    <name evidence="8" type="ORF">N864_03240</name>
</gene>
<feature type="transmembrane region" description="Helical" evidence="7">
    <location>
        <begin position="18"/>
        <end position="35"/>
    </location>
</feature>
<proteinExistence type="inferred from homology"/>
<feature type="transmembrane region" description="Helical" evidence="7">
    <location>
        <begin position="158"/>
        <end position="179"/>
    </location>
</feature>
<comment type="caution">
    <text evidence="8">The sequence shown here is derived from an EMBL/GenBank/DDBJ whole genome shotgun (WGS) entry which is preliminary data.</text>
</comment>
<evidence type="ECO:0000256" key="4">
    <source>
        <dbReference type="ARBA" id="ARBA00022692"/>
    </source>
</evidence>
<evidence type="ECO:0000313" key="8">
    <source>
        <dbReference type="EMBL" id="EWT07614.1"/>
    </source>
</evidence>
<reference evidence="9" key="1">
    <citation type="submission" date="2013-08" db="EMBL/GenBank/DDBJ databases">
        <title>Intrasporangium oryzae NRRL B-24470.</title>
        <authorList>
            <person name="Liu H."/>
            <person name="Wang G."/>
        </authorList>
    </citation>
    <scope>NUCLEOTIDE SEQUENCE [LARGE SCALE GENOMIC DNA]</scope>
    <source>
        <strain evidence="9">Q5-1</strain>
    </source>
</reference>
<dbReference type="AlphaFoldDB" id="W9GUR8"/>
<evidence type="ECO:0000256" key="5">
    <source>
        <dbReference type="ARBA" id="ARBA00022989"/>
    </source>
</evidence>
<evidence type="ECO:0000256" key="6">
    <source>
        <dbReference type="ARBA" id="ARBA00023136"/>
    </source>
</evidence>
<keyword evidence="6 7" id="KW-0472">Membrane</keyword>
<evidence type="ECO:0000256" key="7">
    <source>
        <dbReference type="SAM" id="Phobius"/>
    </source>
</evidence>
<feature type="transmembrane region" description="Helical" evidence="7">
    <location>
        <begin position="318"/>
        <end position="339"/>
    </location>
</feature>
<evidence type="ECO:0000313" key="9">
    <source>
        <dbReference type="Proteomes" id="UP000019494"/>
    </source>
</evidence>
<keyword evidence="9" id="KW-1185">Reference proteome</keyword>
<feature type="transmembrane region" description="Helical" evidence="7">
    <location>
        <begin position="200"/>
        <end position="217"/>
    </location>
</feature>
<comment type="subcellular location">
    <subcellularLocation>
        <location evidence="1">Cell membrane</location>
        <topology evidence="1">Multi-pass membrane protein</topology>
    </subcellularLocation>
</comment>
<feature type="transmembrane region" description="Helical" evidence="7">
    <location>
        <begin position="288"/>
        <end position="309"/>
    </location>
</feature>
<name>W9GUR8_9MICO</name>
<sequence>MSTTVTTRTSLRTSARRLTPGVLTAILGAAAALVTTQLTRVSSMLVAIILGAILANTRALPLRTAPGIGFVAKRILRVGVALLGLQLVVGDILGLGLGMVGAIVVVVVVGIGATLLIGRWLGIGLTQRLLIACGFSICGAAAVAAADGVIDADESEAASAVGLVVLFGTLMIPIVPLAGRLLGMPDHEIGLWAGGSIHEVAQVVAAGGAIGGGALTVAVLVKLGRVLLLAPVLAVVSLWMRRRTDVTRSSSRSSRPPIVPLFVAAFLALALLRSTGVVPTGVVDVVHVAQTVTLTMAMFALGCGVRLAALRRGGVRPLILAALSTAVVAATALLGVTLLGTA</sequence>
<protein>
    <submittedName>
        <fullName evidence="8">Membrane protein</fullName>
    </submittedName>
</protein>
<evidence type="ECO:0000256" key="2">
    <source>
        <dbReference type="ARBA" id="ARBA00007977"/>
    </source>
</evidence>
<feature type="transmembrane region" description="Helical" evidence="7">
    <location>
        <begin position="95"/>
        <end position="117"/>
    </location>
</feature>
<dbReference type="EMBL" id="AWQS01000007">
    <property type="protein sequence ID" value="EWT07614.1"/>
    <property type="molecule type" value="Genomic_DNA"/>
</dbReference>